<organism evidence="23">
    <name type="scientific">Hirudo verbana</name>
    <dbReference type="NCBI Taxonomy" id="311461"/>
    <lineage>
        <taxon>Eukaryota</taxon>
        <taxon>Metazoa</taxon>
        <taxon>Spiralia</taxon>
        <taxon>Lophotrochozoa</taxon>
        <taxon>Annelida</taxon>
        <taxon>Clitellata</taxon>
        <taxon>Hirudinea</taxon>
        <taxon>Hirudinida</taxon>
        <taxon>Hirudiniformes</taxon>
        <taxon>Hirudinidae</taxon>
        <taxon>Hirudo</taxon>
    </lineage>
</organism>
<keyword evidence="11" id="KW-0851">Voltage-gated channel</keyword>
<dbReference type="AlphaFoldDB" id="A0A2S1WM87"/>
<dbReference type="Gene3D" id="1.10.287.70">
    <property type="match status" value="1"/>
</dbReference>
<keyword evidence="9" id="KW-0106">Calcium</keyword>
<feature type="region of interest" description="Disordered" evidence="20">
    <location>
        <begin position="1124"/>
        <end position="1144"/>
    </location>
</feature>
<dbReference type="InterPro" id="IPR048735">
    <property type="entry name" value="Slowpoke-like_C"/>
</dbReference>
<evidence type="ECO:0000256" key="8">
    <source>
        <dbReference type="ARBA" id="ARBA00022826"/>
    </source>
</evidence>
<evidence type="ECO:0000256" key="7">
    <source>
        <dbReference type="ARBA" id="ARBA00022723"/>
    </source>
</evidence>
<comment type="subcellular location">
    <subcellularLocation>
        <location evidence="1">Cell membrane</location>
        <topology evidence="1">Multi-pass membrane protein</topology>
    </subcellularLocation>
</comment>
<keyword evidence="16 23" id="KW-0407">Ion channel</keyword>
<evidence type="ECO:0000256" key="17">
    <source>
        <dbReference type="ARBA" id="ARBA00029579"/>
    </source>
</evidence>
<evidence type="ECO:0000259" key="22">
    <source>
        <dbReference type="PROSITE" id="PS51201"/>
    </source>
</evidence>
<dbReference type="GO" id="GO:0009410">
    <property type="term" value="P:response to xenobiotic stimulus"/>
    <property type="evidence" value="ECO:0007669"/>
    <property type="project" value="UniProtKB-ARBA"/>
</dbReference>
<dbReference type="InterPro" id="IPR047871">
    <property type="entry name" value="K_chnl_Slo-like"/>
</dbReference>
<feature type="domain" description="RCK N-terminal" evidence="22">
    <location>
        <begin position="770"/>
        <end position="911"/>
    </location>
</feature>
<keyword evidence="14" id="KW-0406">Ion transport</keyword>
<dbReference type="PANTHER" id="PTHR10027">
    <property type="entry name" value="CALCIUM-ACTIVATED POTASSIUM CHANNEL ALPHA CHAIN"/>
    <property type="match status" value="1"/>
</dbReference>
<dbReference type="SUPFAM" id="SSF81324">
    <property type="entry name" value="Voltage-gated potassium channels"/>
    <property type="match status" value="1"/>
</dbReference>
<dbReference type="Pfam" id="PF22614">
    <property type="entry name" value="Slo-like_RCK"/>
    <property type="match status" value="2"/>
</dbReference>
<evidence type="ECO:0000256" key="13">
    <source>
        <dbReference type="ARBA" id="ARBA00022989"/>
    </source>
</evidence>
<dbReference type="Pfam" id="PF03493">
    <property type="entry name" value="BK_channel_a"/>
    <property type="match status" value="1"/>
</dbReference>
<feature type="transmembrane region" description="Helical" evidence="21">
    <location>
        <begin position="143"/>
        <end position="161"/>
    </location>
</feature>
<evidence type="ECO:0000256" key="14">
    <source>
        <dbReference type="ARBA" id="ARBA00023065"/>
    </source>
</evidence>
<dbReference type="InterPro" id="IPR003148">
    <property type="entry name" value="RCK_N"/>
</dbReference>
<keyword evidence="12" id="KW-0630">Potassium</keyword>
<dbReference type="PRINTS" id="PR01449">
    <property type="entry name" value="BKCHANNELA"/>
</dbReference>
<evidence type="ECO:0000256" key="3">
    <source>
        <dbReference type="ARBA" id="ARBA00022475"/>
    </source>
</evidence>
<dbReference type="PROSITE" id="PS51201">
    <property type="entry name" value="RCK_N"/>
    <property type="match status" value="2"/>
</dbReference>
<evidence type="ECO:0000256" key="6">
    <source>
        <dbReference type="ARBA" id="ARBA00022692"/>
    </source>
</evidence>
<dbReference type="GO" id="GO:0046872">
    <property type="term" value="F:metal ion binding"/>
    <property type="evidence" value="ECO:0007669"/>
    <property type="project" value="UniProtKB-KW"/>
</dbReference>
<evidence type="ECO:0000256" key="11">
    <source>
        <dbReference type="ARBA" id="ARBA00022882"/>
    </source>
</evidence>
<dbReference type="InterPro" id="IPR036291">
    <property type="entry name" value="NAD(P)-bd_dom_sf"/>
</dbReference>
<feature type="transmembrane region" description="Helical" evidence="21">
    <location>
        <begin position="105"/>
        <end position="123"/>
    </location>
</feature>
<feature type="transmembrane region" description="Helical" evidence="21">
    <location>
        <begin position="28"/>
        <end position="49"/>
    </location>
</feature>
<keyword evidence="4" id="KW-0633">Potassium transport</keyword>
<keyword evidence="3" id="KW-1003">Cell membrane</keyword>
<dbReference type="SUPFAM" id="SSF51735">
    <property type="entry name" value="NAD(P)-binding Rossmann-fold domains"/>
    <property type="match status" value="1"/>
</dbReference>
<feature type="transmembrane region" description="Helical" evidence="21">
    <location>
        <begin position="293"/>
        <end position="310"/>
    </location>
</feature>
<dbReference type="FunFam" id="3.40.50.720:FF:000005">
    <property type="entry name" value="calcium-activated potassium channel subunit alpha-1 isoform X6"/>
    <property type="match status" value="1"/>
</dbReference>
<dbReference type="FunFam" id="1.20.120.350:FF:000035">
    <property type="entry name" value="Calcium-activated potassium channel slowpoke"/>
    <property type="match status" value="1"/>
</dbReference>
<dbReference type="Gene3D" id="3.40.50.720">
    <property type="entry name" value="NAD(P)-binding Rossmann-like Domain"/>
    <property type="match status" value="2"/>
</dbReference>
<dbReference type="EMBL" id="MG973420">
    <property type="protein sequence ID" value="AWJ68273.1"/>
    <property type="molecule type" value="mRNA"/>
</dbReference>
<dbReference type="GO" id="GO:0034702">
    <property type="term" value="C:monoatomic ion channel complex"/>
    <property type="evidence" value="ECO:0007669"/>
    <property type="project" value="UniProtKB-KW"/>
</dbReference>
<evidence type="ECO:0000256" key="15">
    <source>
        <dbReference type="ARBA" id="ARBA00023136"/>
    </source>
</evidence>
<feature type="transmembrane region" description="Helical" evidence="21">
    <location>
        <begin position="226"/>
        <end position="247"/>
    </location>
</feature>
<dbReference type="PRINTS" id="PR00169">
    <property type="entry name" value="KCHANNEL"/>
</dbReference>
<evidence type="ECO:0000256" key="19">
    <source>
        <dbReference type="ARBA" id="ARBA00060897"/>
    </source>
</evidence>
<keyword evidence="5" id="KW-0597">Phosphoprotein</keyword>
<evidence type="ECO:0000256" key="16">
    <source>
        <dbReference type="ARBA" id="ARBA00023303"/>
    </source>
</evidence>
<evidence type="ECO:0000256" key="1">
    <source>
        <dbReference type="ARBA" id="ARBA00004651"/>
    </source>
</evidence>
<dbReference type="GO" id="GO:0050804">
    <property type="term" value="P:modulation of chemical synaptic transmission"/>
    <property type="evidence" value="ECO:0007669"/>
    <property type="project" value="UniProtKB-ARBA"/>
</dbReference>
<evidence type="ECO:0000256" key="9">
    <source>
        <dbReference type="ARBA" id="ARBA00022837"/>
    </source>
</evidence>
<evidence type="ECO:0000256" key="21">
    <source>
        <dbReference type="SAM" id="Phobius"/>
    </source>
</evidence>
<evidence type="ECO:0000313" key="23">
    <source>
        <dbReference type="EMBL" id="AWJ68273.1"/>
    </source>
</evidence>
<reference evidence="23" key="1">
    <citation type="submission" date="2018-02" db="EMBL/GenBank/DDBJ databases">
        <title>Hirudo verbana central nervous system transcriptome analysis of ion channel and receptor content.</title>
        <authorList>
            <person name="Northcutt A.J."/>
            <person name="Schulz D.J."/>
            <person name="Mesce K.A."/>
        </authorList>
    </citation>
    <scope>NUCLEOTIDE SEQUENCE</scope>
</reference>
<dbReference type="InterPro" id="IPR003929">
    <property type="entry name" value="K_chnl_BK_asu"/>
</dbReference>
<accession>A0A2S1WM87</accession>
<dbReference type="InterPro" id="IPR005821">
    <property type="entry name" value="Ion_trans_dom"/>
</dbReference>
<dbReference type="Pfam" id="PF21014">
    <property type="entry name" value="Slowpoke_C"/>
    <property type="match status" value="1"/>
</dbReference>
<keyword evidence="7" id="KW-0479">Metal-binding</keyword>
<protein>
    <recommendedName>
        <fullName evidence="17">BK channel</fullName>
    </recommendedName>
    <alternativeName>
        <fullName evidence="18">Maxi K channel</fullName>
    </alternativeName>
</protein>
<keyword evidence="10" id="KW-0460">Magnesium</keyword>
<keyword evidence="13 21" id="KW-1133">Transmembrane helix</keyword>
<sequence>MVAPPCTVTNPAPPTLSPEEECLKDRHWYAFLCSSLITFFTGLLLVLSWRIFSWLLCHRTPTSDSEEKQDSKNQQDNTEAEIGWVTEAKDWAGELISGQTTTGRILVVLVFLLSIASLIIYFVDTTEEVESCEKWAHSTTQQVDLAFNIFFMVYFFIRFVAASEKLSFLVELYSLVDYFTIPPSFVAIYLNRNWLGLRFTRALRLMTIPDVLQYLNILKTSNSIRLCQLVSTLISVWFTGAGFVHLVENSGDPFHNFENSQNLTYWDCVYFTLVTMSTVGYGDLSCQTTLGRLFMVFFILGALAMFASFIPEITDILGSRSKYGGSFKKERGKRHIVLCGHITYESVSNFMSDFLHKDREDVDVELVIMNRKEPDLELESLFKRHFTQVKFFQGTVMDANDLHRVNVKEADACLILANKYCEDPDAEDAANILRVISIKNYHDDIKVIIQLLQYHNKSYLLNIPSWDWKRGDDAVCLAELKLGFIAQSCLACGFSTLLANLFTMRSYKLSPNMPQWQNDYMRGTGMEMYTDYLSPAFLGMTFPEASEVCFLKLKLMLIAVESKSEDGKGSNIRINPGPNVKIDSTTQGFFFAESADDVKRAVYYCKFCHSDPVDIKIVKKCKCKQLSLVTNKKASFITRASDKHIVTDYAHFPFQRLDSDKREKKSGHSRKGTGDRMERPPSSLSMKQPQLDDVYNRKYHQIRGHANTIDQLVLAGLGNPTVNNFSLDLSDPIGQDPRRFDSTGMFYWCPAQNISACITTREQAAMTVMSNHIVVCVFADAHSAIIGLRNLIMPLRASNFEEEELKHVVLVGDKEYMKKEWKNICNFPKITILSGSPLNRANLRAVHINMCDMCIILSARNSTGDDSNLVDKEAILCSLNIKAMTFDDTVGLLSSQQPQQLQQITSTTTSGFLPSDIGSIPSEVKAVKRGVASGNDIPMITELGNDANVQFLDQDDDDDPDTELYMTQPFACGTAFAVSVLDSLMSTTYFNDNALTLIRTLITGGATPELEQILAEGVGMRGGYCTPQTLENRNRCRVALLALYEGVMSQFGQDDRTYGELFAFALRTYGILCIGLYRFRDSTMTVESNPSAKRFVITNPPDDMLLMSSDKVFCLRPYKLVERKQTRRKKKRHDVKNRNQQIQE</sequence>
<evidence type="ECO:0000256" key="18">
    <source>
        <dbReference type="ARBA" id="ARBA00031999"/>
    </source>
</evidence>
<evidence type="ECO:0000256" key="5">
    <source>
        <dbReference type="ARBA" id="ARBA00022553"/>
    </source>
</evidence>
<name>A0A2S1WM87_9ANNE</name>
<comment type="similarity">
    <text evidence="19">Belongs to the potassium channel family. Calcium-activated (TC 1.A.1.3) subfamily. Slo sub-subfamily.</text>
</comment>
<keyword evidence="2" id="KW-0813">Transport</keyword>
<feature type="domain" description="RCK N-terminal" evidence="22">
    <location>
        <begin position="333"/>
        <end position="476"/>
    </location>
</feature>
<feature type="compositionally biased region" description="Basic residues" evidence="20">
    <location>
        <begin position="1125"/>
        <end position="1135"/>
    </location>
</feature>
<feature type="region of interest" description="Disordered" evidence="20">
    <location>
        <begin position="660"/>
        <end position="689"/>
    </location>
</feature>
<keyword evidence="15 21" id="KW-0472">Membrane</keyword>
<proteinExistence type="evidence at transcript level"/>
<dbReference type="Pfam" id="PF00520">
    <property type="entry name" value="Ion_trans"/>
    <property type="match status" value="1"/>
</dbReference>
<dbReference type="GO" id="GO:0060072">
    <property type="term" value="F:large conductance calcium-activated potassium channel activity"/>
    <property type="evidence" value="ECO:0007669"/>
    <property type="project" value="TreeGrafter"/>
</dbReference>
<evidence type="ECO:0000256" key="2">
    <source>
        <dbReference type="ARBA" id="ARBA00022448"/>
    </source>
</evidence>
<dbReference type="GO" id="GO:0045211">
    <property type="term" value="C:postsynaptic membrane"/>
    <property type="evidence" value="ECO:0007669"/>
    <property type="project" value="TreeGrafter"/>
</dbReference>
<dbReference type="FunFam" id="1.10.287.70:FF:000015">
    <property type="entry name" value="Calcium-activated potassium channel subunit alpha-1 isoform X7"/>
    <property type="match status" value="1"/>
</dbReference>
<evidence type="ECO:0000256" key="20">
    <source>
        <dbReference type="SAM" id="MobiDB-lite"/>
    </source>
</evidence>
<dbReference type="PANTHER" id="PTHR10027:SF33">
    <property type="entry name" value="CALCIUM-ACTIVATED POTASSIUM CHANNEL SUBUNIT ALPHA-1-RELATED"/>
    <property type="match status" value="1"/>
</dbReference>
<feature type="transmembrane region" description="Helical" evidence="21">
    <location>
        <begin position="263"/>
        <end position="281"/>
    </location>
</feature>
<evidence type="ECO:0000256" key="10">
    <source>
        <dbReference type="ARBA" id="ARBA00022842"/>
    </source>
</evidence>
<keyword evidence="6 21" id="KW-0812">Transmembrane</keyword>
<evidence type="ECO:0000256" key="12">
    <source>
        <dbReference type="ARBA" id="ARBA00022958"/>
    </source>
</evidence>
<keyword evidence="8" id="KW-0631">Potassium channel</keyword>
<evidence type="ECO:0000256" key="4">
    <source>
        <dbReference type="ARBA" id="ARBA00022538"/>
    </source>
</evidence>